<reference evidence="5 6" key="1">
    <citation type="submission" date="2024-03" db="EMBL/GenBank/DDBJ databases">
        <title>The Acrasis kona genome and developmental transcriptomes reveal deep origins of eukaryotic multicellular pathways.</title>
        <authorList>
            <person name="Sheikh S."/>
            <person name="Fu C.-J."/>
            <person name="Brown M.W."/>
            <person name="Baldauf S.L."/>
        </authorList>
    </citation>
    <scope>NUCLEOTIDE SEQUENCE [LARGE SCALE GENOMIC DNA]</scope>
    <source>
        <strain evidence="5 6">ATCC MYA-3509</strain>
    </source>
</reference>
<keyword evidence="2 3" id="KW-0802">TPR repeat</keyword>
<dbReference type="InterPro" id="IPR011990">
    <property type="entry name" value="TPR-like_helical_dom_sf"/>
</dbReference>
<keyword evidence="1" id="KW-0677">Repeat</keyword>
<evidence type="ECO:0000256" key="1">
    <source>
        <dbReference type="ARBA" id="ARBA00022737"/>
    </source>
</evidence>
<comment type="caution">
    <text evidence="5">The sequence shown here is derived from an EMBL/GenBank/DDBJ whole genome shotgun (WGS) entry which is preliminary data.</text>
</comment>
<accession>A0AAW2Z0J8</accession>
<dbReference type="EMBL" id="JAOPGA020000915">
    <property type="protein sequence ID" value="KAL0482945.1"/>
    <property type="molecule type" value="Genomic_DNA"/>
</dbReference>
<protein>
    <submittedName>
        <fullName evidence="5">Uncharacterized protein</fullName>
    </submittedName>
</protein>
<keyword evidence="4" id="KW-0812">Transmembrane</keyword>
<organism evidence="5 6">
    <name type="scientific">Acrasis kona</name>
    <dbReference type="NCBI Taxonomy" id="1008807"/>
    <lineage>
        <taxon>Eukaryota</taxon>
        <taxon>Discoba</taxon>
        <taxon>Heterolobosea</taxon>
        <taxon>Tetramitia</taxon>
        <taxon>Eutetramitia</taxon>
        <taxon>Acrasidae</taxon>
        <taxon>Acrasis</taxon>
    </lineage>
</organism>
<sequence length="223" mass="26194">MNSNIEDEEGKPYNKEKSESNRYEACMIVKREGNTFYEQKEYRKAIESYEKLLRYLGVMYKGEKHLSDPVKLTCELNIAQSYIKLEEHGDALTHCNQALEIEPTNIKALYRRSKCYTFMGKYDDAKTDIDTILGIEPENRDALKELQQINVKLRDLKTIQKKQFSGMFNRGRIYQDRDIEEKVQNNQLTDVEHSTSKNPLLYALIFTAVLVVMLILLYIQMLR</sequence>
<feature type="transmembrane region" description="Helical" evidence="4">
    <location>
        <begin position="200"/>
        <end position="219"/>
    </location>
</feature>
<evidence type="ECO:0000313" key="5">
    <source>
        <dbReference type="EMBL" id="KAL0482945.1"/>
    </source>
</evidence>
<dbReference type="Proteomes" id="UP001431209">
    <property type="component" value="Unassembled WGS sequence"/>
</dbReference>
<dbReference type="Gene3D" id="1.25.40.10">
    <property type="entry name" value="Tetratricopeptide repeat domain"/>
    <property type="match status" value="1"/>
</dbReference>
<keyword evidence="6" id="KW-1185">Reference proteome</keyword>
<dbReference type="SUPFAM" id="SSF48452">
    <property type="entry name" value="TPR-like"/>
    <property type="match status" value="1"/>
</dbReference>
<keyword evidence="4" id="KW-1133">Transmembrane helix</keyword>
<dbReference type="SMART" id="SM00028">
    <property type="entry name" value="TPR"/>
    <property type="match status" value="3"/>
</dbReference>
<evidence type="ECO:0000256" key="4">
    <source>
        <dbReference type="SAM" id="Phobius"/>
    </source>
</evidence>
<gene>
    <name evidence="5" type="ORF">AKO1_014092</name>
</gene>
<name>A0AAW2Z0J8_9EUKA</name>
<dbReference type="InterPro" id="IPR039663">
    <property type="entry name" value="AIP/AIPL1/TTC9"/>
</dbReference>
<dbReference type="PROSITE" id="PS50005">
    <property type="entry name" value="TPR"/>
    <property type="match status" value="2"/>
</dbReference>
<feature type="repeat" description="TPR" evidence="3">
    <location>
        <begin position="106"/>
        <end position="139"/>
    </location>
</feature>
<dbReference type="PANTHER" id="PTHR11242">
    <property type="entry name" value="ARYL HYDROCARBON RECEPTOR INTERACTING PROTEIN RELATED"/>
    <property type="match status" value="1"/>
</dbReference>
<proteinExistence type="predicted"/>
<dbReference type="Pfam" id="PF14559">
    <property type="entry name" value="TPR_19"/>
    <property type="match status" value="1"/>
</dbReference>
<dbReference type="InterPro" id="IPR019734">
    <property type="entry name" value="TPR_rpt"/>
</dbReference>
<dbReference type="PANTHER" id="PTHR11242:SF0">
    <property type="entry name" value="TPR_REGION DOMAIN-CONTAINING PROTEIN"/>
    <property type="match status" value="1"/>
</dbReference>
<evidence type="ECO:0000256" key="2">
    <source>
        <dbReference type="ARBA" id="ARBA00022803"/>
    </source>
</evidence>
<keyword evidence="4" id="KW-0472">Membrane</keyword>
<dbReference type="AlphaFoldDB" id="A0AAW2Z0J8"/>
<feature type="repeat" description="TPR" evidence="3">
    <location>
        <begin position="72"/>
        <end position="105"/>
    </location>
</feature>
<evidence type="ECO:0000256" key="3">
    <source>
        <dbReference type="PROSITE-ProRule" id="PRU00339"/>
    </source>
</evidence>
<evidence type="ECO:0000313" key="6">
    <source>
        <dbReference type="Proteomes" id="UP001431209"/>
    </source>
</evidence>